<keyword evidence="2" id="KW-1185">Reference proteome</keyword>
<comment type="caution">
    <text evidence="1">The sequence shown here is derived from an EMBL/GenBank/DDBJ whole genome shotgun (WGS) entry which is preliminary data.</text>
</comment>
<dbReference type="EMBL" id="JARKHS020035563">
    <property type="protein sequence ID" value="KAK8757112.1"/>
    <property type="molecule type" value="Genomic_DNA"/>
</dbReference>
<organism evidence="1 2">
    <name type="scientific">Amblyomma americanum</name>
    <name type="common">Lone star tick</name>
    <dbReference type="NCBI Taxonomy" id="6943"/>
    <lineage>
        <taxon>Eukaryota</taxon>
        <taxon>Metazoa</taxon>
        <taxon>Ecdysozoa</taxon>
        <taxon>Arthropoda</taxon>
        <taxon>Chelicerata</taxon>
        <taxon>Arachnida</taxon>
        <taxon>Acari</taxon>
        <taxon>Parasitiformes</taxon>
        <taxon>Ixodida</taxon>
        <taxon>Ixodoidea</taxon>
        <taxon>Ixodidae</taxon>
        <taxon>Amblyomminae</taxon>
        <taxon>Amblyomma</taxon>
    </lineage>
</organism>
<gene>
    <name evidence="1" type="ORF">V5799_000186</name>
</gene>
<proteinExistence type="predicted"/>
<dbReference type="AlphaFoldDB" id="A0AAQ4D3S2"/>
<accession>A0AAQ4D3S2</accession>
<name>A0AAQ4D3S2_AMBAM</name>
<reference evidence="1 2" key="1">
    <citation type="journal article" date="2023" name="Arcadia Sci">
        <title>De novo assembly of a long-read Amblyomma americanum tick genome.</title>
        <authorList>
            <person name="Chou S."/>
            <person name="Poskanzer K.E."/>
            <person name="Rollins M."/>
            <person name="Thuy-Boun P.S."/>
        </authorList>
    </citation>
    <scope>NUCLEOTIDE SEQUENCE [LARGE SCALE GENOMIC DNA]</scope>
    <source>
        <strain evidence="1">F_SG_1</strain>
        <tissue evidence="1">Salivary glands</tissue>
    </source>
</reference>
<sequence length="84" mass="9640">DEYKRKSATKAATDLSHFVRNTDALYVFDTPEGFEEKVKKISALPGACVLLDDVYYDNHKCECVDKNLKMLRTARVVLWRTLKG</sequence>
<dbReference type="Proteomes" id="UP001321473">
    <property type="component" value="Unassembled WGS sequence"/>
</dbReference>
<protein>
    <submittedName>
        <fullName evidence="1">Uncharacterized protein</fullName>
    </submittedName>
</protein>
<feature type="non-terminal residue" evidence="1">
    <location>
        <position position="1"/>
    </location>
</feature>
<evidence type="ECO:0000313" key="1">
    <source>
        <dbReference type="EMBL" id="KAK8757112.1"/>
    </source>
</evidence>
<evidence type="ECO:0000313" key="2">
    <source>
        <dbReference type="Proteomes" id="UP001321473"/>
    </source>
</evidence>